<proteinExistence type="predicted"/>
<keyword evidence="6" id="KW-0833">Ubl conjugation pathway</keyword>
<evidence type="ECO:0000256" key="6">
    <source>
        <dbReference type="ARBA" id="ARBA00022786"/>
    </source>
</evidence>
<evidence type="ECO:0000313" key="11">
    <source>
        <dbReference type="EMBL" id="VFQ65247.1"/>
    </source>
</evidence>
<evidence type="ECO:0000259" key="10">
    <source>
        <dbReference type="PROSITE" id="PS50089"/>
    </source>
</evidence>
<feature type="region of interest" description="Disordered" evidence="9">
    <location>
        <begin position="344"/>
        <end position="366"/>
    </location>
</feature>
<feature type="region of interest" description="Disordered" evidence="9">
    <location>
        <begin position="162"/>
        <end position="181"/>
    </location>
</feature>
<evidence type="ECO:0000256" key="9">
    <source>
        <dbReference type="SAM" id="MobiDB-lite"/>
    </source>
</evidence>
<evidence type="ECO:0000256" key="8">
    <source>
        <dbReference type="PROSITE-ProRule" id="PRU00175"/>
    </source>
</evidence>
<feature type="domain" description="RING-type" evidence="10">
    <location>
        <begin position="40"/>
        <end position="81"/>
    </location>
</feature>
<accession>A0A484KQ28</accession>
<dbReference type="SUPFAM" id="SSF57850">
    <property type="entry name" value="RING/U-box"/>
    <property type="match status" value="1"/>
</dbReference>
<dbReference type="EMBL" id="OOIL02000450">
    <property type="protein sequence ID" value="VFQ65247.1"/>
    <property type="molecule type" value="Genomic_DNA"/>
</dbReference>
<dbReference type="PROSITE" id="PS50089">
    <property type="entry name" value="ZF_RING_2"/>
    <property type="match status" value="1"/>
</dbReference>
<keyword evidence="3" id="KW-0808">Transferase</keyword>
<dbReference type="InterPro" id="IPR001841">
    <property type="entry name" value="Znf_RING"/>
</dbReference>
<keyword evidence="12" id="KW-1185">Reference proteome</keyword>
<sequence length="366" mass="39620">MASYPVLPSETPAPIVYASSSSSSSGTVAAEDDGGFEDGCIICLEPFSSSDPPTVTKCKHEYHLQCILEWSQRSQECPICSRQVVLTEPASQELLVAVETERNARSRCSVHYAPEIHESNDMDDGDVSDLEERIIRRFAALTSRARSINRRIRHTSSILSSVPTEAGSIPHQMSDSSEESRGRTYEFLRSGMPPSRISSSTIDASCSFSILSPISNVATATPASGVDSIKLCGSSPENQQRSSSSDLLAFSESIKYKLSAASSRYKETFSKSTRGFKEKLLARNTTVKELGKEVQREMSAGIAGVARMIERLDLSSKRATASGPLSSNTVEGCVTSQFLDGNTQESTSKMSSNVTSLPCTNYSRSN</sequence>
<dbReference type="Pfam" id="PF13639">
    <property type="entry name" value="zf-RING_2"/>
    <property type="match status" value="1"/>
</dbReference>
<protein>
    <recommendedName>
        <fullName evidence="2">RING-type E3 ubiquitin transferase</fullName>
        <ecNumber evidence="2">2.3.2.27</ecNumber>
    </recommendedName>
</protein>
<dbReference type="GO" id="GO:0008270">
    <property type="term" value="F:zinc ion binding"/>
    <property type="evidence" value="ECO:0007669"/>
    <property type="project" value="UniProtKB-KW"/>
</dbReference>
<keyword evidence="7" id="KW-0862">Zinc</keyword>
<evidence type="ECO:0000313" key="12">
    <source>
        <dbReference type="Proteomes" id="UP000595140"/>
    </source>
</evidence>
<keyword evidence="4" id="KW-0479">Metal-binding</keyword>
<evidence type="ECO:0000256" key="2">
    <source>
        <dbReference type="ARBA" id="ARBA00012483"/>
    </source>
</evidence>
<evidence type="ECO:0000256" key="3">
    <source>
        <dbReference type="ARBA" id="ARBA00022679"/>
    </source>
</evidence>
<dbReference type="GO" id="GO:0061630">
    <property type="term" value="F:ubiquitin protein ligase activity"/>
    <property type="evidence" value="ECO:0007669"/>
    <property type="project" value="UniProtKB-EC"/>
</dbReference>
<dbReference type="PANTHER" id="PTHR46463">
    <property type="entry name" value="ZINC FINGER, RING/FYVE/PHD-TYPE"/>
    <property type="match status" value="1"/>
</dbReference>
<keyword evidence="5 8" id="KW-0863">Zinc-finger</keyword>
<dbReference type="InterPro" id="IPR013083">
    <property type="entry name" value="Znf_RING/FYVE/PHD"/>
</dbReference>
<evidence type="ECO:0000256" key="4">
    <source>
        <dbReference type="ARBA" id="ARBA00022723"/>
    </source>
</evidence>
<dbReference type="AlphaFoldDB" id="A0A484KQ28"/>
<evidence type="ECO:0000256" key="5">
    <source>
        <dbReference type="ARBA" id="ARBA00022771"/>
    </source>
</evidence>
<comment type="catalytic activity">
    <reaction evidence="1">
        <text>S-ubiquitinyl-[E2 ubiquitin-conjugating enzyme]-L-cysteine + [acceptor protein]-L-lysine = [E2 ubiquitin-conjugating enzyme]-L-cysteine + N(6)-ubiquitinyl-[acceptor protein]-L-lysine.</text>
        <dbReference type="EC" id="2.3.2.27"/>
    </reaction>
</comment>
<evidence type="ECO:0000256" key="1">
    <source>
        <dbReference type="ARBA" id="ARBA00000900"/>
    </source>
</evidence>
<organism evidence="11 12">
    <name type="scientific">Cuscuta campestris</name>
    <dbReference type="NCBI Taxonomy" id="132261"/>
    <lineage>
        <taxon>Eukaryota</taxon>
        <taxon>Viridiplantae</taxon>
        <taxon>Streptophyta</taxon>
        <taxon>Embryophyta</taxon>
        <taxon>Tracheophyta</taxon>
        <taxon>Spermatophyta</taxon>
        <taxon>Magnoliopsida</taxon>
        <taxon>eudicotyledons</taxon>
        <taxon>Gunneridae</taxon>
        <taxon>Pentapetalae</taxon>
        <taxon>asterids</taxon>
        <taxon>lamiids</taxon>
        <taxon>Solanales</taxon>
        <taxon>Convolvulaceae</taxon>
        <taxon>Cuscuteae</taxon>
        <taxon>Cuscuta</taxon>
        <taxon>Cuscuta subgen. Grammica</taxon>
        <taxon>Cuscuta sect. Cleistogrammica</taxon>
    </lineage>
</organism>
<dbReference type="PANTHER" id="PTHR46463:SF16">
    <property type="entry name" value="E3 UBIQUITIN-PROTEIN LIGASE RHF1A"/>
    <property type="match status" value="1"/>
</dbReference>
<dbReference type="EC" id="2.3.2.27" evidence="2"/>
<name>A0A484KQ28_9ASTE</name>
<evidence type="ECO:0000256" key="7">
    <source>
        <dbReference type="ARBA" id="ARBA00022833"/>
    </source>
</evidence>
<dbReference type="Proteomes" id="UP000595140">
    <property type="component" value="Unassembled WGS sequence"/>
</dbReference>
<gene>
    <name evidence="11" type="ORF">CCAM_LOCUS7023</name>
</gene>
<dbReference type="Gene3D" id="3.30.40.10">
    <property type="entry name" value="Zinc/RING finger domain, C3HC4 (zinc finger)"/>
    <property type="match status" value="1"/>
</dbReference>
<reference evidence="11 12" key="1">
    <citation type="submission" date="2018-04" db="EMBL/GenBank/DDBJ databases">
        <authorList>
            <person name="Vogel A."/>
        </authorList>
    </citation>
    <scope>NUCLEOTIDE SEQUENCE [LARGE SCALE GENOMIC DNA]</scope>
</reference>
<dbReference type="OrthoDB" id="8062037at2759"/>
<dbReference type="SMART" id="SM00184">
    <property type="entry name" value="RING"/>
    <property type="match status" value="1"/>
</dbReference>